<dbReference type="EMBL" id="JNBR01000813">
    <property type="protein sequence ID" value="OQR89466.1"/>
    <property type="molecule type" value="Genomic_DNA"/>
</dbReference>
<comment type="caution">
    <text evidence="2">The sequence shown here is derived from an EMBL/GenBank/DDBJ whole genome shotgun (WGS) entry which is preliminary data.</text>
</comment>
<evidence type="ECO:0000313" key="2">
    <source>
        <dbReference type="EMBL" id="OQR89466.1"/>
    </source>
</evidence>
<protein>
    <recommendedName>
        <fullName evidence="4">Secreted protein</fullName>
    </recommendedName>
</protein>
<accession>A0A1V9YUP5</accession>
<evidence type="ECO:0008006" key="4">
    <source>
        <dbReference type="Google" id="ProtNLM"/>
    </source>
</evidence>
<feature type="signal peptide" evidence="1">
    <location>
        <begin position="1"/>
        <end position="18"/>
    </location>
</feature>
<evidence type="ECO:0000313" key="3">
    <source>
        <dbReference type="Proteomes" id="UP000243579"/>
    </source>
</evidence>
<dbReference type="Proteomes" id="UP000243579">
    <property type="component" value="Unassembled WGS sequence"/>
</dbReference>
<name>A0A1V9YUP5_ACHHY</name>
<dbReference type="OrthoDB" id="10329392at2759"/>
<organism evidence="2 3">
    <name type="scientific">Achlya hypogyna</name>
    <name type="common">Oomycete</name>
    <name type="synonym">Protoachlya hypogyna</name>
    <dbReference type="NCBI Taxonomy" id="1202772"/>
    <lineage>
        <taxon>Eukaryota</taxon>
        <taxon>Sar</taxon>
        <taxon>Stramenopiles</taxon>
        <taxon>Oomycota</taxon>
        <taxon>Saprolegniomycetes</taxon>
        <taxon>Saprolegniales</taxon>
        <taxon>Achlyaceae</taxon>
        <taxon>Achlya</taxon>
    </lineage>
</organism>
<keyword evidence="1" id="KW-0732">Signal</keyword>
<feature type="chain" id="PRO_5012777186" description="Secreted protein" evidence="1">
    <location>
        <begin position="19"/>
        <end position="120"/>
    </location>
</feature>
<gene>
    <name evidence="2" type="ORF">ACHHYP_06275</name>
</gene>
<sequence length="120" mass="12800">MRRFVVVIAAVNAHLSLCPPNAVPDAIAPALSSTTGRACAETFDLPAAALLTYDNFTAAQIDMYATSPTCEHLFGQVMAAIGNVTPECVLPHVGYTTVDVSRLTFAQKVEALRRRTPLVP</sequence>
<dbReference type="AlphaFoldDB" id="A0A1V9YUP5"/>
<reference evidence="2 3" key="1">
    <citation type="journal article" date="2014" name="Genome Biol. Evol.">
        <title>The secreted proteins of Achlya hypogyna and Thraustotheca clavata identify the ancestral oomycete secretome and reveal gene acquisitions by horizontal gene transfer.</title>
        <authorList>
            <person name="Misner I."/>
            <person name="Blouin N."/>
            <person name="Leonard G."/>
            <person name="Richards T.A."/>
            <person name="Lane C.E."/>
        </authorList>
    </citation>
    <scope>NUCLEOTIDE SEQUENCE [LARGE SCALE GENOMIC DNA]</scope>
    <source>
        <strain evidence="2 3">ATCC 48635</strain>
    </source>
</reference>
<keyword evidence="3" id="KW-1185">Reference proteome</keyword>
<evidence type="ECO:0000256" key="1">
    <source>
        <dbReference type="SAM" id="SignalP"/>
    </source>
</evidence>
<proteinExistence type="predicted"/>